<dbReference type="Pfam" id="PF05168">
    <property type="entry name" value="HEPN"/>
    <property type="match status" value="1"/>
</dbReference>
<gene>
    <name evidence="2" type="ORF">A2875_04085</name>
</gene>
<dbReference type="InterPro" id="IPR007842">
    <property type="entry name" value="HEPN_dom"/>
</dbReference>
<dbReference type="Proteomes" id="UP000177416">
    <property type="component" value="Unassembled WGS sequence"/>
</dbReference>
<dbReference type="AlphaFoldDB" id="A0A1F5ZMK6"/>
<organism evidence="2 3">
    <name type="scientific">Candidatus Gottesmanbacteria bacterium RIFCSPHIGHO2_01_FULL_46_14</name>
    <dbReference type="NCBI Taxonomy" id="1798380"/>
    <lineage>
        <taxon>Bacteria</taxon>
        <taxon>Candidatus Gottesmaniibacteriota</taxon>
    </lineage>
</organism>
<proteinExistence type="predicted"/>
<dbReference type="SUPFAM" id="SSF81593">
    <property type="entry name" value="Nucleotidyltransferase substrate binding subunit/domain"/>
    <property type="match status" value="1"/>
</dbReference>
<sequence length="131" mass="15537">MTQEEVVAFWKETSDKDWEFSQEIYAGGKRYDYGLFFVHLSLEKLLKALHYHRKDSHPLAIHDLVELAKRAEVEMSQSQLSDLKEISSFNLSARYDDYKKNFYKKANKEYADVWIQKATEIRTLLISYFAV</sequence>
<dbReference type="Gene3D" id="1.20.120.330">
    <property type="entry name" value="Nucleotidyltransferases domain 2"/>
    <property type="match status" value="1"/>
</dbReference>
<dbReference type="PROSITE" id="PS50910">
    <property type="entry name" value="HEPN"/>
    <property type="match status" value="1"/>
</dbReference>
<evidence type="ECO:0000313" key="2">
    <source>
        <dbReference type="EMBL" id="OGG13730.1"/>
    </source>
</evidence>
<accession>A0A1F5ZMK6</accession>
<feature type="domain" description="HEPN" evidence="1">
    <location>
        <begin position="12"/>
        <end position="121"/>
    </location>
</feature>
<comment type="caution">
    <text evidence="2">The sequence shown here is derived from an EMBL/GenBank/DDBJ whole genome shotgun (WGS) entry which is preliminary data.</text>
</comment>
<evidence type="ECO:0000313" key="3">
    <source>
        <dbReference type="Proteomes" id="UP000177416"/>
    </source>
</evidence>
<evidence type="ECO:0000259" key="1">
    <source>
        <dbReference type="PROSITE" id="PS50910"/>
    </source>
</evidence>
<protein>
    <recommendedName>
        <fullName evidence="1">HEPN domain-containing protein</fullName>
    </recommendedName>
</protein>
<reference evidence="2 3" key="1">
    <citation type="journal article" date="2016" name="Nat. Commun.">
        <title>Thousands of microbial genomes shed light on interconnected biogeochemical processes in an aquifer system.</title>
        <authorList>
            <person name="Anantharaman K."/>
            <person name="Brown C.T."/>
            <person name="Hug L.A."/>
            <person name="Sharon I."/>
            <person name="Castelle C.J."/>
            <person name="Probst A.J."/>
            <person name="Thomas B.C."/>
            <person name="Singh A."/>
            <person name="Wilkins M.J."/>
            <person name="Karaoz U."/>
            <person name="Brodie E.L."/>
            <person name="Williams K.H."/>
            <person name="Hubbard S.S."/>
            <person name="Banfield J.F."/>
        </authorList>
    </citation>
    <scope>NUCLEOTIDE SEQUENCE [LARGE SCALE GENOMIC DNA]</scope>
</reference>
<name>A0A1F5ZMK6_9BACT</name>
<dbReference type="EMBL" id="MFJJ01000035">
    <property type="protein sequence ID" value="OGG13730.1"/>
    <property type="molecule type" value="Genomic_DNA"/>
</dbReference>